<dbReference type="OrthoDB" id="5337308at2759"/>
<name>A0A4V4HVM4_9HELO</name>
<proteinExistence type="predicted"/>
<reference evidence="1 2" key="1">
    <citation type="submission" date="2017-12" db="EMBL/GenBank/DDBJ databases">
        <title>Comparative genomics of Botrytis spp.</title>
        <authorList>
            <person name="Valero-Jimenez C.A."/>
            <person name="Tapia P."/>
            <person name="Veloso J."/>
            <person name="Silva-Moreno E."/>
            <person name="Staats M."/>
            <person name="Valdes J.H."/>
            <person name="Van Kan J.A.L."/>
        </authorList>
    </citation>
    <scope>NUCLEOTIDE SEQUENCE [LARGE SCALE GENOMIC DNA]</scope>
    <source>
        <strain evidence="1 2">MUCL435</strain>
    </source>
</reference>
<sequence length="398" mass="43835">MLSLFGIVISKSLMLLSVYTILLAPLLSFTTAEVSHNAAALPIEQLVSQAAQTAQTKVDNFTQAMTTLVHHHRSRRHNNDHHNHAFNISSRADPALYAARVLKGRQLYCTMQDSLALTTQKNGGVSQEALIYDPGNLYTEGFRTYVLKADDQEGPVFGEALDETLNFLGSDVWEADEAMPVLVREAHTAKGFSQIDTLDQELWHDSSRLVEPTGAEWETLINCDPGLLVADRNVSPASLDFNKNADDVPRIWSWSDAVFLYYKRVCGASAVKNLEWIIRAGIVNIDTNTMVKMALRASGHNTIPLWGDRVTIHPTDDPFFAILGSKNGAGIGFLLNQHKDIVNGLGVKKVNSITIWTYGEEALDVSSPTTDDFPDHTLCLLFEIVPVASPNQVPPPTV</sequence>
<dbReference type="EMBL" id="PQXL01000041">
    <property type="protein sequence ID" value="THV53816.1"/>
    <property type="molecule type" value="Genomic_DNA"/>
</dbReference>
<accession>A0A4V4HVM4</accession>
<dbReference type="AlphaFoldDB" id="A0A4V4HVM4"/>
<evidence type="ECO:0000313" key="2">
    <source>
        <dbReference type="Proteomes" id="UP000308671"/>
    </source>
</evidence>
<gene>
    <name evidence="1" type="ORF">BGAL_0041g00250</name>
</gene>
<evidence type="ECO:0000313" key="1">
    <source>
        <dbReference type="EMBL" id="THV53816.1"/>
    </source>
</evidence>
<dbReference type="Proteomes" id="UP000308671">
    <property type="component" value="Unassembled WGS sequence"/>
</dbReference>
<protein>
    <submittedName>
        <fullName evidence="1">Uncharacterized protein</fullName>
    </submittedName>
</protein>
<keyword evidence="2" id="KW-1185">Reference proteome</keyword>
<organism evidence="1 2">
    <name type="scientific">Botrytis galanthina</name>
    <dbReference type="NCBI Taxonomy" id="278940"/>
    <lineage>
        <taxon>Eukaryota</taxon>
        <taxon>Fungi</taxon>
        <taxon>Dikarya</taxon>
        <taxon>Ascomycota</taxon>
        <taxon>Pezizomycotina</taxon>
        <taxon>Leotiomycetes</taxon>
        <taxon>Helotiales</taxon>
        <taxon>Sclerotiniaceae</taxon>
        <taxon>Botrytis</taxon>
    </lineage>
</organism>
<comment type="caution">
    <text evidence="1">The sequence shown here is derived from an EMBL/GenBank/DDBJ whole genome shotgun (WGS) entry which is preliminary data.</text>
</comment>